<dbReference type="InterPro" id="IPR051049">
    <property type="entry name" value="Dienelactone_hydrolase-like"/>
</dbReference>
<name>A0A4P7CK50_9BURK</name>
<dbReference type="Gene3D" id="3.40.50.1820">
    <property type="entry name" value="alpha/beta hydrolase"/>
    <property type="match status" value="1"/>
</dbReference>
<dbReference type="EMBL" id="CP038148">
    <property type="protein sequence ID" value="QBQ96105.1"/>
    <property type="molecule type" value="Genomic_DNA"/>
</dbReference>
<dbReference type="GO" id="GO:0016787">
    <property type="term" value="F:hydrolase activity"/>
    <property type="evidence" value="ECO:0007669"/>
    <property type="project" value="UniProtKB-KW"/>
</dbReference>
<dbReference type="OrthoDB" id="62567at2"/>
<evidence type="ECO:0000313" key="2">
    <source>
        <dbReference type="EMBL" id="QBQ96105.1"/>
    </source>
</evidence>
<dbReference type="SUPFAM" id="SSF53474">
    <property type="entry name" value="alpha/beta-Hydrolases"/>
    <property type="match status" value="1"/>
</dbReference>
<evidence type="ECO:0000259" key="1">
    <source>
        <dbReference type="Pfam" id="PF01738"/>
    </source>
</evidence>
<proteinExistence type="predicted"/>
<dbReference type="Pfam" id="PF01738">
    <property type="entry name" value="DLH"/>
    <property type="match status" value="1"/>
</dbReference>
<dbReference type="AlphaFoldDB" id="A0A4P7CK50"/>
<dbReference type="RefSeq" id="WP_134747021.1">
    <property type="nucleotide sequence ID" value="NZ_CP038148.1"/>
</dbReference>
<dbReference type="PANTHER" id="PTHR46623:SF6">
    <property type="entry name" value="ALPHA_BETA-HYDROLASES SUPERFAMILY PROTEIN"/>
    <property type="match status" value="1"/>
</dbReference>
<reference evidence="2 3" key="1">
    <citation type="submission" date="2019-03" db="EMBL/GenBank/DDBJ databases">
        <title>Paraburkholderia sp. 7MH5, isolated from subtropical forest soil.</title>
        <authorList>
            <person name="Gao Z.-H."/>
            <person name="Qiu L.-H."/>
        </authorList>
    </citation>
    <scope>NUCLEOTIDE SEQUENCE [LARGE SCALE GENOMIC DNA]</scope>
    <source>
        <strain evidence="2 3">7MH5</strain>
    </source>
</reference>
<dbReference type="KEGG" id="ppai:E1956_02220"/>
<accession>A0A4P7CK50</accession>
<keyword evidence="2" id="KW-0378">Hydrolase</keyword>
<gene>
    <name evidence="2" type="ORF">E1956_02220</name>
</gene>
<protein>
    <submittedName>
        <fullName evidence="2">Dienelactone hydrolase family protein</fullName>
    </submittedName>
</protein>
<dbReference type="Proteomes" id="UP000295727">
    <property type="component" value="Chromosome 1"/>
</dbReference>
<feature type="domain" description="Dienelactone hydrolase" evidence="1">
    <location>
        <begin position="17"/>
        <end position="230"/>
    </location>
</feature>
<keyword evidence="3" id="KW-1185">Reference proteome</keyword>
<dbReference type="InterPro" id="IPR029058">
    <property type="entry name" value="AB_hydrolase_fold"/>
</dbReference>
<sequence length="232" mass="24754">MSVSTKWIDIPAGKDSFGAYLALPKGGKGPGIVIIQEIFGVNSHIRDVVEQYALDGYVAIAPDIFWRTAPRVELEYTGADRDRGIELMNKTGLNLAVEDIAATAAALRKLPECTGKVAAVGYCLGGRLAYLAAASGSVDAAVSYYGGGIQTQLDLADKIKQPILFHYGELDHGIPPDAVGQVKERFAGRDNAEFHIYPGADHGFNCSVRASYNQNASALAHGRTLAFLAENL</sequence>
<dbReference type="InterPro" id="IPR002925">
    <property type="entry name" value="Dienelactn_hydro"/>
</dbReference>
<organism evidence="2 3">
    <name type="scientific">Paraburkholderia pallida</name>
    <dbReference type="NCBI Taxonomy" id="2547399"/>
    <lineage>
        <taxon>Bacteria</taxon>
        <taxon>Pseudomonadati</taxon>
        <taxon>Pseudomonadota</taxon>
        <taxon>Betaproteobacteria</taxon>
        <taxon>Burkholderiales</taxon>
        <taxon>Burkholderiaceae</taxon>
        <taxon>Paraburkholderia</taxon>
    </lineage>
</organism>
<evidence type="ECO:0000313" key="3">
    <source>
        <dbReference type="Proteomes" id="UP000295727"/>
    </source>
</evidence>
<dbReference type="PANTHER" id="PTHR46623">
    <property type="entry name" value="CARBOXYMETHYLENEBUTENOLIDASE-RELATED"/>
    <property type="match status" value="1"/>
</dbReference>